<protein>
    <submittedName>
        <fullName evidence="3">FAD_binding_2 domain-containing protein</fullName>
    </submittedName>
</protein>
<keyword evidence="2" id="KW-1185">Reference proteome</keyword>
<reference evidence="3" key="1">
    <citation type="submission" date="2017-02" db="UniProtKB">
        <authorList>
            <consortium name="WormBaseParasite"/>
        </authorList>
    </citation>
    <scope>IDENTIFICATION</scope>
</reference>
<evidence type="ECO:0000313" key="2">
    <source>
        <dbReference type="Proteomes" id="UP000274131"/>
    </source>
</evidence>
<evidence type="ECO:0000313" key="3">
    <source>
        <dbReference type="WBParaSite" id="EVEC_0000762001-mRNA-1"/>
    </source>
</evidence>
<dbReference type="Proteomes" id="UP000274131">
    <property type="component" value="Unassembled WGS sequence"/>
</dbReference>
<dbReference type="WBParaSite" id="EVEC_0000762001-mRNA-1">
    <property type="protein sequence ID" value="EVEC_0000762001-mRNA-1"/>
    <property type="gene ID" value="EVEC_0000762001"/>
</dbReference>
<dbReference type="AlphaFoldDB" id="A0A0N4VAV0"/>
<dbReference type="EMBL" id="UXUI01008785">
    <property type="protein sequence ID" value="VDD92371.1"/>
    <property type="molecule type" value="Genomic_DNA"/>
</dbReference>
<proteinExistence type="predicted"/>
<gene>
    <name evidence="1" type="ORF">EVEC_LOCUS7122</name>
</gene>
<evidence type="ECO:0000313" key="1">
    <source>
        <dbReference type="EMBL" id="VDD92371.1"/>
    </source>
</evidence>
<accession>A0A0N4VAV0</accession>
<name>A0A0N4VAV0_ENTVE</name>
<organism evidence="3">
    <name type="scientific">Enterobius vermicularis</name>
    <name type="common">Human pinworm</name>
    <dbReference type="NCBI Taxonomy" id="51028"/>
    <lineage>
        <taxon>Eukaryota</taxon>
        <taxon>Metazoa</taxon>
        <taxon>Ecdysozoa</taxon>
        <taxon>Nematoda</taxon>
        <taxon>Chromadorea</taxon>
        <taxon>Rhabditida</taxon>
        <taxon>Spirurina</taxon>
        <taxon>Oxyuridomorpha</taxon>
        <taxon>Oxyuroidea</taxon>
        <taxon>Oxyuridae</taxon>
        <taxon>Enterobius</taxon>
    </lineage>
</organism>
<reference evidence="1 2" key="2">
    <citation type="submission" date="2018-10" db="EMBL/GenBank/DDBJ databases">
        <authorList>
            <consortium name="Pathogen Informatics"/>
        </authorList>
    </citation>
    <scope>NUCLEOTIDE SEQUENCE [LARGE SCALE GENOMIC DNA]</scope>
</reference>
<sequence>MKDALCPYFMQIYVETPIFVHAATVVCTMAFLDLSDAIADGQKLEERNVSDHWKFGGLGALDLAEAVVKTCKLPSKGESKKYVESEYVTNVRGNKELIPEVIICAEGCDCMIWRLRKTLGTKTAIIARKMFGAVGVELLESAGEEND</sequence>